<dbReference type="EMBL" id="CP106679">
    <property type="protein sequence ID" value="UXP32847.1"/>
    <property type="molecule type" value="Genomic_DNA"/>
</dbReference>
<dbReference type="Pfam" id="PF18962">
    <property type="entry name" value="Por_Secre_tail"/>
    <property type="match status" value="1"/>
</dbReference>
<name>A0ABY6CQR9_9BACT</name>
<dbReference type="NCBIfam" id="TIGR04183">
    <property type="entry name" value="Por_Secre_tail"/>
    <property type="match status" value="1"/>
</dbReference>
<organism evidence="2 3">
    <name type="scientific">Reichenbachiella agarivorans</name>
    <dbReference type="NCBI Taxonomy" id="2979464"/>
    <lineage>
        <taxon>Bacteria</taxon>
        <taxon>Pseudomonadati</taxon>
        <taxon>Bacteroidota</taxon>
        <taxon>Cytophagia</taxon>
        <taxon>Cytophagales</taxon>
        <taxon>Reichenbachiellaceae</taxon>
        <taxon>Reichenbachiella</taxon>
    </lineage>
</organism>
<keyword evidence="3" id="KW-1185">Reference proteome</keyword>
<evidence type="ECO:0000313" key="2">
    <source>
        <dbReference type="EMBL" id="UXP32847.1"/>
    </source>
</evidence>
<protein>
    <submittedName>
        <fullName evidence="2">T9SS type A sorting domain-containing protein</fullName>
    </submittedName>
</protein>
<feature type="domain" description="Secretion system C-terminal sorting" evidence="1">
    <location>
        <begin position="53"/>
        <end position="121"/>
    </location>
</feature>
<proteinExistence type="predicted"/>
<accession>A0ABY6CQR9</accession>
<reference evidence="2" key="1">
    <citation type="submission" date="2022-09" db="EMBL/GenBank/DDBJ databases">
        <title>Comparative genomics and taxonomic characterization of three novel marine species of genus Reichenbachiella exhibiting antioxidant and polysaccharide degradation activities.</title>
        <authorList>
            <person name="Muhammad N."/>
            <person name="Lee Y.-J."/>
            <person name="Ko J."/>
            <person name="Kim S.-G."/>
        </authorList>
    </citation>
    <scope>NUCLEOTIDE SEQUENCE</scope>
    <source>
        <strain evidence="2">BKB1-1</strain>
    </source>
</reference>
<dbReference type="InterPro" id="IPR026444">
    <property type="entry name" value="Secre_tail"/>
</dbReference>
<sequence length="130" mass="14551">MELKAVIIGLILHATVFVTQGQVADHAVVLASASESSMYVAADAIEVTNQIDVYPNPSTDFIIVKIDNSTLKKVVFQLHSMIGNTVDVKAEEVGKNRYKIDLRTFSSGYYFLIIEDEQSQFKEAYKFLKK</sequence>
<dbReference type="RefSeq" id="WP_262310279.1">
    <property type="nucleotide sequence ID" value="NZ_CP106679.1"/>
</dbReference>
<gene>
    <name evidence="2" type="ORF">N6H18_02595</name>
</gene>
<evidence type="ECO:0000259" key="1">
    <source>
        <dbReference type="Pfam" id="PF18962"/>
    </source>
</evidence>
<evidence type="ECO:0000313" key="3">
    <source>
        <dbReference type="Proteomes" id="UP001065174"/>
    </source>
</evidence>
<dbReference type="Proteomes" id="UP001065174">
    <property type="component" value="Chromosome"/>
</dbReference>